<feature type="domain" description="DM10" evidence="8">
    <location>
        <begin position="236"/>
        <end position="348"/>
    </location>
</feature>
<dbReference type="GO" id="GO:0072686">
    <property type="term" value="C:mitotic spindle"/>
    <property type="evidence" value="ECO:0007669"/>
    <property type="project" value="TreeGrafter"/>
</dbReference>
<dbReference type="GO" id="GO:0000281">
    <property type="term" value="P:mitotic cytokinesis"/>
    <property type="evidence" value="ECO:0007669"/>
    <property type="project" value="TreeGrafter"/>
</dbReference>
<dbReference type="FunFam" id="2.30.29.170:FF:000001">
    <property type="entry name" value="EF-hand domain containing 1"/>
    <property type="match status" value="1"/>
</dbReference>
<dbReference type="FunFam" id="2.30.29.170:FF:000002">
    <property type="entry name" value="EF-hand domain (C-terminal) containing 1"/>
    <property type="match status" value="1"/>
</dbReference>
<name>C1E8N6_MICCC</name>
<keyword evidence="3" id="KW-0963">Cytoplasm</keyword>
<keyword evidence="5" id="KW-0206">Cytoskeleton</keyword>
<keyword evidence="10" id="KW-1185">Reference proteome</keyword>
<proteinExistence type="predicted"/>
<dbReference type="AlphaFoldDB" id="C1E8N6"/>
<evidence type="ECO:0000256" key="1">
    <source>
        <dbReference type="ARBA" id="ARBA00004138"/>
    </source>
</evidence>
<dbReference type="GO" id="GO:0060285">
    <property type="term" value="P:cilium-dependent cell motility"/>
    <property type="evidence" value="ECO:0007669"/>
    <property type="project" value="TreeGrafter"/>
</dbReference>
<dbReference type="GeneID" id="8244215"/>
<dbReference type="Proteomes" id="UP000002009">
    <property type="component" value="Chromosome 6"/>
</dbReference>
<evidence type="ECO:0000256" key="2">
    <source>
        <dbReference type="ARBA" id="ARBA00004245"/>
    </source>
</evidence>
<protein>
    <submittedName>
        <fullName evidence="9">Protofilament ribbon protein of flagellar microtubules</fullName>
    </submittedName>
</protein>
<dbReference type="RefSeq" id="XP_002503285.1">
    <property type="nucleotide sequence ID" value="XM_002503239.1"/>
</dbReference>
<feature type="region of interest" description="Disordered" evidence="7">
    <location>
        <begin position="30"/>
        <end position="51"/>
    </location>
</feature>
<keyword evidence="4" id="KW-0677">Repeat</keyword>
<evidence type="ECO:0000256" key="6">
    <source>
        <dbReference type="ARBA" id="ARBA00023273"/>
    </source>
</evidence>
<keyword evidence="9" id="KW-0969">Cilium</keyword>
<dbReference type="GO" id="GO:0007052">
    <property type="term" value="P:mitotic spindle organization"/>
    <property type="evidence" value="ECO:0007669"/>
    <property type="project" value="TreeGrafter"/>
</dbReference>
<sequence>MTFVDPRAPVQRRAQSLAYINGYAVPGERSTGLKPEVSAPPPAPEQLKETTLPMSTLPKFVAFDRKVLRWNCYFKESVTESAVENHRVRKCTIYMYLEDESVHVEEPRQPNSGIPQGVFLKRHRVPKDNEGGVFGPADISVGSTCTMYGRTFFVVSCDAFTREYLTGALGLEVAPDGAYPDDPIDGYRATLKKDTSANPYPPAPRDDVLAAYIEAAAGKPSNALAPDKLKKFLANDRKVLRFFAVWDDRGALYGEKRPFVVHYYLADDSVEVLEVSEPNSGRDPFPVFLRRQPLPNKPLEVDALGPTKSTTTYTHKDFVVGQYVKVYNRDFYLYDADNFTKAWYIENEGMSAADFPEIDVEEKPLPIPQNAVPPYNGFGGLEDSLQNCIALIPKPVAPDFHKQMDYARTILRYKAKIAPGEQYELSDIDAERDFILSVYLANDTIAIYEPPDRKRNIPAHITGGKFLERQTVLKPGSAEKYEAHDLYVGAVVSVFRRNFVLTEADEYSYQFMEQHPASFPRSDFDQVLMRIRAQLEGMEAEVYGTFAGKEVTEESLTAALSACGAQFVKQEVVTVLRKVAGSGDAWLAALGFQAPA</sequence>
<dbReference type="PROSITE" id="PS51336">
    <property type="entry name" value="DM10"/>
    <property type="match status" value="3"/>
</dbReference>
<dbReference type="GO" id="GO:0005930">
    <property type="term" value="C:axoneme"/>
    <property type="evidence" value="ECO:0007669"/>
    <property type="project" value="TreeGrafter"/>
</dbReference>
<dbReference type="EMBL" id="CP001327">
    <property type="protein sequence ID" value="ACO64543.1"/>
    <property type="molecule type" value="Genomic_DNA"/>
</dbReference>
<dbReference type="Pfam" id="PF06565">
    <property type="entry name" value="DM10_dom"/>
    <property type="match status" value="3"/>
</dbReference>
<dbReference type="PANTHER" id="PTHR12086">
    <property type="entry name" value="EF-HAND DOMAIN C-TERMINAL CONTAINING PROTEIN"/>
    <property type="match status" value="1"/>
</dbReference>
<evidence type="ECO:0000256" key="4">
    <source>
        <dbReference type="ARBA" id="ARBA00022737"/>
    </source>
</evidence>
<evidence type="ECO:0000313" key="9">
    <source>
        <dbReference type="EMBL" id="ACO64543.1"/>
    </source>
</evidence>
<evidence type="ECO:0000259" key="8">
    <source>
        <dbReference type="PROSITE" id="PS51336"/>
    </source>
</evidence>
<dbReference type="SMART" id="SM00676">
    <property type="entry name" value="DM10"/>
    <property type="match status" value="3"/>
</dbReference>
<dbReference type="KEGG" id="mis:MICPUN_96444"/>
<feature type="domain" description="DM10" evidence="8">
    <location>
        <begin position="64"/>
        <end position="169"/>
    </location>
</feature>
<accession>C1E8N6</accession>
<dbReference type="OMA" id="RFSCKQP"/>
<dbReference type="GO" id="GO:0043014">
    <property type="term" value="F:alpha-tubulin binding"/>
    <property type="evidence" value="ECO:0007669"/>
    <property type="project" value="TreeGrafter"/>
</dbReference>
<keyword evidence="6" id="KW-0966">Cell projection</keyword>
<dbReference type="Gene3D" id="2.30.29.170">
    <property type="match status" value="3"/>
</dbReference>
<dbReference type="STRING" id="296587.C1E8N6"/>
<dbReference type="FunFam" id="2.30.29.170:FF:000004">
    <property type="entry name" value="EF-hand domain containing 2"/>
    <property type="match status" value="1"/>
</dbReference>
<dbReference type="InParanoid" id="C1E8N6"/>
<dbReference type="eggNOG" id="KOG0043">
    <property type="taxonomic scope" value="Eukaryota"/>
</dbReference>
<dbReference type="InterPro" id="IPR040193">
    <property type="entry name" value="EFHC1/EFHC2/EFHB"/>
</dbReference>
<evidence type="ECO:0000256" key="3">
    <source>
        <dbReference type="ARBA" id="ARBA00022490"/>
    </source>
</evidence>
<dbReference type="OrthoDB" id="10255210at2759"/>
<evidence type="ECO:0000313" key="10">
    <source>
        <dbReference type="Proteomes" id="UP000002009"/>
    </source>
</evidence>
<feature type="domain" description="DM10" evidence="8">
    <location>
        <begin position="407"/>
        <end position="516"/>
    </location>
</feature>
<organism evidence="9 10">
    <name type="scientific">Micromonas commoda (strain RCC299 / NOUM17 / CCMP2709)</name>
    <name type="common">Picoplanktonic green alga</name>
    <dbReference type="NCBI Taxonomy" id="296587"/>
    <lineage>
        <taxon>Eukaryota</taxon>
        <taxon>Viridiplantae</taxon>
        <taxon>Chlorophyta</taxon>
        <taxon>Mamiellophyceae</taxon>
        <taxon>Mamiellales</taxon>
        <taxon>Mamiellaceae</taxon>
        <taxon>Micromonas</taxon>
    </lineage>
</organism>
<dbReference type="PANTHER" id="PTHR12086:SF9">
    <property type="entry name" value="EF-HAND DOMAIN-CONTAINING PROTEIN 1"/>
    <property type="match status" value="1"/>
</dbReference>
<dbReference type="InterPro" id="IPR006602">
    <property type="entry name" value="DM10_dom"/>
</dbReference>
<reference evidence="9 10" key="1">
    <citation type="journal article" date="2009" name="Science">
        <title>Green evolution and dynamic adaptations revealed by genomes of the marine picoeukaryotes Micromonas.</title>
        <authorList>
            <person name="Worden A.Z."/>
            <person name="Lee J.H."/>
            <person name="Mock T."/>
            <person name="Rouze P."/>
            <person name="Simmons M.P."/>
            <person name="Aerts A.L."/>
            <person name="Allen A.E."/>
            <person name="Cuvelier M.L."/>
            <person name="Derelle E."/>
            <person name="Everett M.V."/>
            <person name="Foulon E."/>
            <person name="Grimwood J."/>
            <person name="Gundlach H."/>
            <person name="Henrissat B."/>
            <person name="Napoli C."/>
            <person name="McDonald S.M."/>
            <person name="Parker M.S."/>
            <person name="Rombauts S."/>
            <person name="Salamov A."/>
            <person name="Von Dassow P."/>
            <person name="Badger J.H."/>
            <person name="Coutinho P.M."/>
            <person name="Demir E."/>
            <person name="Dubchak I."/>
            <person name="Gentemann C."/>
            <person name="Eikrem W."/>
            <person name="Gready J.E."/>
            <person name="John U."/>
            <person name="Lanier W."/>
            <person name="Lindquist E.A."/>
            <person name="Lucas S."/>
            <person name="Mayer K.F."/>
            <person name="Moreau H."/>
            <person name="Not F."/>
            <person name="Otillar R."/>
            <person name="Panaud O."/>
            <person name="Pangilinan J."/>
            <person name="Paulsen I."/>
            <person name="Piegu B."/>
            <person name="Poliakov A."/>
            <person name="Robbens S."/>
            <person name="Schmutz J."/>
            <person name="Toulza E."/>
            <person name="Wyss T."/>
            <person name="Zelensky A."/>
            <person name="Zhou K."/>
            <person name="Armbrust E.V."/>
            <person name="Bhattacharya D."/>
            <person name="Goodenough U.W."/>
            <person name="Van de Peer Y."/>
            <person name="Grigoriev I.V."/>
        </authorList>
    </citation>
    <scope>NUCLEOTIDE SEQUENCE [LARGE SCALE GENOMIC DNA]</scope>
    <source>
        <strain evidence="10">RCC299 / NOUM17</strain>
    </source>
</reference>
<keyword evidence="9" id="KW-0282">Flagellum</keyword>
<comment type="subcellular location">
    <subcellularLocation>
        <location evidence="1">Cell projection</location>
        <location evidence="1">Cilium</location>
    </subcellularLocation>
    <subcellularLocation>
        <location evidence="2">Cytoplasm</location>
        <location evidence="2">Cytoskeleton</location>
    </subcellularLocation>
</comment>
<evidence type="ECO:0000256" key="5">
    <source>
        <dbReference type="ARBA" id="ARBA00023212"/>
    </source>
</evidence>
<gene>
    <name evidence="9" type="primary">RIB72</name>
    <name evidence="9" type="ORF">MICPUN_96444</name>
</gene>
<evidence type="ECO:0000256" key="7">
    <source>
        <dbReference type="SAM" id="MobiDB-lite"/>
    </source>
</evidence>